<name>A0ABS1KZD7_9BACT</name>
<dbReference type="Pfam" id="PF13568">
    <property type="entry name" value="OMP_b-brl_2"/>
    <property type="match status" value="1"/>
</dbReference>
<dbReference type="RefSeq" id="WP_202014734.1">
    <property type="nucleotide sequence ID" value="NZ_JAERRB010000012.1"/>
</dbReference>
<proteinExistence type="predicted"/>
<accession>A0ABS1KZD7</accession>
<organism evidence="2 3">
    <name type="scientific">Chryseolinea lacunae</name>
    <dbReference type="NCBI Taxonomy" id="2801331"/>
    <lineage>
        <taxon>Bacteria</taxon>
        <taxon>Pseudomonadati</taxon>
        <taxon>Bacteroidota</taxon>
        <taxon>Cytophagia</taxon>
        <taxon>Cytophagales</taxon>
        <taxon>Fulvivirgaceae</taxon>
        <taxon>Chryseolinea</taxon>
    </lineage>
</organism>
<sequence length="220" mass="24352">MLFRGTLFTILFTTIFLTGYSQNLELEVLAGPSLSSVRGSKTMDMFFGKSRLSFSTGVGLNVRVLKQSYLLTGLLYERKGTYGENELRDGQNNSTDLIKTRMNYSYITLPVQWAVRVGQKVRYQFGAGVYASYLLKQTYVQEAEGDFSPKVTAEQNDLTKKIDVGVVGSVAAYIPLKEKLSLKVGIDEHFGLINTSEPATAEPLKHQSLALTVGLNVTLK</sequence>
<comment type="caution">
    <text evidence="2">The sequence shown here is derived from an EMBL/GenBank/DDBJ whole genome shotgun (WGS) entry which is preliminary data.</text>
</comment>
<dbReference type="Proteomes" id="UP000613030">
    <property type="component" value="Unassembled WGS sequence"/>
</dbReference>
<dbReference type="InterPro" id="IPR025665">
    <property type="entry name" value="Beta-barrel_OMP_2"/>
</dbReference>
<evidence type="ECO:0000313" key="2">
    <source>
        <dbReference type="EMBL" id="MBL0744820.1"/>
    </source>
</evidence>
<feature type="domain" description="Outer membrane protein beta-barrel" evidence="1">
    <location>
        <begin position="21"/>
        <end position="195"/>
    </location>
</feature>
<gene>
    <name evidence="2" type="ORF">JI741_26540</name>
</gene>
<evidence type="ECO:0000313" key="3">
    <source>
        <dbReference type="Proteomes" id="UP000613030"/>
    </source>
</evidence>
<protein>
    <submittedName>
        <fullName evidence="2">PorT family protein</fullName>
    </submittedName>
</protein>
<evidence type="ECO:0000259" key="1">
    <source>
        <dbReference type="Pfam" id="PF13568"/>
    </source>
</evidence>
<reference evidence="2 3" key="1">
    <citation type="submission" date="2021-01" db="EMBL/GenBank/DDBJ databases">
        <title>Chryseolinea sp. Jin1 Genome sequencing and assembly.</title>
        <authorList>
            <person name="Kim I."/>
        </authorList>
    </citation>
    <scope>NUCLEOTIDE SEQUENCE [LARGE SCALE GENOMIC DNA]</scope>
    <source>
        <strain evidence="2 3">Jin1</strain>
    </source>
</reference>
<keyword evidence="3" id="KW-1185">Reference proteome</keyword>
<dbReference type="EMBL" id="JAERRB010000012">
    <property type="protein sequence ID" value="MBL0744820.1"/>
    <property type="molecule type" value="Genomic_DNA"/>
</dbReference>